<proteinExistence type="predicted"/>
<keyword evidence="3" id="KW-0560">Oxidoreductase</keyword>
<feature type="domain" description="Golvesin/Xly CBD-like" evidence="8">
    <location>
        <begin position="570"/>
        <end position="696"/>
    </location>
</feature>
<dbReference type="PANTHER" id="PTHR43498">
    <property type="entry name" value="FERREDOXIN:COB-COM HETERODISULFIDE REDUCTASE SUBUNIT A"/>
    <property type="match status" value="1"/>
</dbReference>
<dbReference type="SUPFAM" id="SSF51905">
    <property type="entry name" value="FAD/NAD(P)-binding domain"/>
    <property type="match status" value="1"/>
</dbReference>
<evidence type="ECO:0000256" key="3">
    <source>
        <dbReference type="ARBA" id="ARBA00023002"/>
    </source>
</evidence>
<evidence type="ECO:0000256" key="5">
    <source>
        <dbReference type="ARBA" id="ARBA00023014"/>
    </source>
</evidence>
<feature type="region of interest" description="Disordered" evidence="6">
    <location>
        <begin position="106"/>
        <end position="126"/>
    </location>
</feature>
<reference evidence="9 10" key="1">
    <citation type="journal article" date="2011" name="J. Bacteriol.">
        <title>Genome sequence of Chthoniobacter flavus Ellin428, an aerobic heterotrophic soil bacterium.</title>
        <authorList>
            <person name="Kant R."/>
            <person name="van Passel M.W."/>
            <person name="Palva A."/>
            <person name="Lucas S."/>
            <person name="Lapidus A."/>
            <person name="Glavina Del Rio T."/>
            <person name="Dalin E."/>
            <person name="Tice H."/>
            <person name="Bruce D."/>
            <person name="Goodwin L."/>
            <person name="Pitluck S."/>
            <person name="Larimer F.W."/>
            <person name="Land M.L."/>
            <person name="Hauser L."/>
            <person name="Sangwan P."/>
            <person name="de Vos W.M."/>
            <person name="Janssen P.H."/>
            <person name="Smidt H."/>
        </authorList>
    </citation>
    <scope>NUCLEOTIDE SEQUENCE [LARGE SCALE GENOMIC DNA]</scope>
    <source>
        <strain evidence="9 10">Ellin428</strain>
    </source>
</reference>
<dbReference type="GO" id="GO:0016491">
    <property type="term" value="F:oxidoreductase activity"/>
    <property type="evidence" value="ECO:0007669"/>
    <property type="project" value="UniProtKB-KW"/>
</dbReference>
<dbReference type="Pfam" id="PF12831">
    <property type="entry name" value="FAD_oxidored"/>
    <property type="match status" value="1"/>
</dbReference>
<dbReference type="Gene3D" id="3.50.50.60">
    <property type="entry name" value="FAD/NAD(P)-binding domain"/>
    <property type="match status" value="1"/>
</dbReference>
<dbReference type="InterPro" id="IPR033803">
    <property type="entry name" value="CBD-like_Golvesin-Xly"/>
</dbReference>
<feature type="signal peptide" evidence="7">
    <location>
        <begin position="1"/>
        <end position="22"/>
    </location>
</feature>
<keyword evidence="7" id="KW-0732">Signal</keyword>
<comment type="caution">
    <text evidence="9">The sequence shown here is derived from an EMBL/GenBank/DDBJ whole genome shotgun (WGS) entry which is preliminary data.</text>
</comment>
<evidence type="ECO:0000256" key="2">
    <source>
        <dbReference type="ARBA" id="ARBA00022723"/>
    </source>
</evidence>
<dbReference type="InterPro" id="IPR036188">
    <property type="entry name" value="FAD/NAD-bd_sf"/>
</dbReference>
<keyword evidence="4" id="KW-0408">Iron</keyword>
<dbReference type="EMBL" id="ABVL01000002">
    <property type="protein sequence ID" value="EDY21850.1"/>
    <property type="molecule type" value="Genomic_DNA"/>
</dbReference>
<keyword evidence="2" id="KW-0479">Metal-binding</keyword>
<evidence type="ECO:0000256" key="1">
    <source>
        <dbReference type="ARBA" id="ARBA00022485"/>
    </source>
</evidence>
<keyword evidence="1" id="KW-0004">4Fe-4S</keyword>
<dbReference type="Pfam" id="PF25275">
    <property type="entry name" value="Golvesin_C"/>
    <property type="match status" value="1"/>
</dbReference>
<keyword evidence="5" id="KW-0411">Iron-sulfur</keyword>
<evidence type="ECO:0000313" key="10">
    <source>
        <dbReference type="Proteomes" id="UP000005824"/>
    </source>
</evidence>
<name>B4CWQ8_9BACT</name>
<evidence type="ECO:0000313" key="9">
    <source>
        <dbReference type="EMBL" id="EDY21850.1"/>
    </source>
</evidence>
<evidence type="ECO:0000256" key="7">
    <source>
        <dbReference type="SAM" id="SignalP"/>
    </source>
</evidence>
<dbReference type="STRING" id="497964.CfE428DRAFT_1096"/>
<evidence type="ECO:0000259" key="8">
    <source>
        <dbReference type="Pfam" id="PF25275"/>
    </source>
</evidence>
<evidence type="ECO:0000256" key="4">
    <source>
        <dbReference type="ARBA" id="ARBA00023004"/>
    </source>
</evidence>
<dbReference type="AlphaFoldDB" id="B4CWQ8"/>
<accession>B4CWQ8</accession>
<keyword evidence="9" id="KW-0456">Lyase</keyword>
<protein>
    <submittedName>
        <fullName evidence="9">Putative xanthan lyase</fullName>
    </submittedName>
</protein>
<dbReference type="InterPro" id="IPR039650">
    <property type="entry name" value="HdrA-like"/>
</dbReference>
<dbReference type="Proteomes" id="UP000005824">
    <property type="component" value="Unassembled WGS sequence"/>
</dbReference>
<organism evidence="9 10">
    <name type="scientific">Chthoniobacter flavus Ellin428</name>
    <dbReference type="NCBI Taxonomy" id="497964"/>
    <lineage>
        <taxon>Bacteria</taxon>
        <taxon>Pseudomonadati</taxon>
        <taxon>Verrucomicrobiota</taxon>
        <taxon>Spartobacteria</taxon>
        <taxon>Chthoniobacterales</taxon>
        <taxon>Chthoniobacteraceae</taxon>
        <taxon>Chthoniobacter</taxon>
    </lineage>
</organism>
<dbReference type="RefSeq" id="WP_006978422.1">
    <property type="nucleotide sequence ID" value="NZ_ABVL01000002.1"/>
</dbReference>
<feature type="chain" id="PRO_5002802177" evidence="7">
    <location>
        <begin position="23"/>
        <end position="701"/>
    </location>
</feature>
<sequence precursor="true">MRFPFPVGFAAALFFSAVVAHAEDIQADVVIFGGTSAGVAAAVQAHRMGKTVVIAEWTKHLGGLTTGGLGATEISNKAAIGGIAREFYEQIATHYARADAWKWQKPDLQDPKNEKSKDTIAEKNGRPTRWTFEPHVAMDIYTKWLADAKVKVKLGEKLKSVKKEGTHIVEFTTESGNTYRGKMFIDASYEGDLMAKSGVSYHLGREANSDFGETLNGFREKTPTHQFEADVDPYYTPGDPKSGLLPFIQKSATENPGEGDNRIQAYGLRLCMTQVKENMVPCSELKPTIYNEREYELLARYIEALEKAGKPLTGIFMSPTPIPNGKTDTDSNGAISIDLVGDNYGYPLTDYATREGIIHTHLAYTKGLLYFLATSPHVPQHVRDEVNKWGLAKDEFTDNGHLPTQLYVRESRRMISDYVMTEADCRWQRQAMDAVALAASDIESHHCQRIVQNGFVRNEGDVKVPAAAPFPIAYRSIVPKSGQIDNLFVPVCLSASHIACGSVRAEPVLMALGQSAATAASIAIDKKVTVQKVPYGALRSQLDKDQQIVVWTGAVHHEAAPAPEQLDGIVLDDTDAHKTGEWGAGGLTNVPHVGKGYIHDGNGAKGKLSVEWTPEIPIAGYYEIIFHFIPNDGRAHNVPVTVTIKGGESRTLKVNERDQTGHQSLGLFDLPTGRNTSIIVSNAGTDGHVTVDGLQILRVRN</sequence>
<dbReference type="GO" id="GO:0016829">
    <property type="term" value="F:lyase activity"/>
    <property type="evidence" value="ECO:0007669"/>
    <property type="project" value="UniProtKB-KW"/>
</dbReference>
<dbReference type="eggNOG" id="COG0654">
    <property type="taxonomic scope" value="Bacteria"/>
</dbReference>
<dbReference type="Gene3D" id="2.60.120.260">
    <property type="entry name" value="Galactose-binding domain-like"/>
    <property type="match status" value="1"/>
</dbReference>
<dbReference type="GO" id="GO:0051539">
    <property type="term" value="F:4 iron, 4 sulfur cluster binding"/>
    <property type="evidence" value="ECO:0007669"/>
    <property type="project" value="UniProtKB-KW"/>
</dbReference>
<dbReference type="PANTHER" id="PTHR43498:SF1">
    <property type="entry name" value="COB--COM HETERODISULFIDE REDUCTASE IRON-SULFUR SUBUNIT A"/>
    <property type="match status" value="1"/>
</dbReference>
<evidence type="ECO:0000256" key="6">
    <source>
        <dbReference type="SAM" id="MobiDB-lite"/>
    </source>
</evidence>
<dbReference type="InParanoid" id="B4CWQ8"/>
<dbReference type="GO" id="GO:0046872">
    <property type="term" value="F:metal ion binding"/>
    <property type="evidence" value="ECO:0007669"/>
    <property type="project" value="UniProtKB-KW"/>
</dbReference>
<feature type="compositionally biased region" description="Basic and acidic residues" evidence="6">
    <location>
        <begin position="106"/>
        <end position="125"/>
    </location>
</feature>
<keyword evidence="10" id="KW-1185">Reference proteome</keyword>
<gene>
    <name evidence="9" type="ORF">CfE428DRAFT_1096</name>
</gene>